<keyword evidence="5" id="KW-0808">Transferase</keyword>
<evidence type="ECO:0000256" key="7">
    <source>
        <dbReference type="ARBA" id="ARBA00022694"/>
    </source>
</evidence>
<name>A0A855X248_9BACT</name>
<dbReference type="PANTHER" id="PTHR23417">
    <property type="entry name" value="3-DEOXY-D-MANNO-OCTULOSONIC-ACID TRANSFERASE/TRNA GUANINE-N 7 - -METHYLTRANSFERASE"/>
    <property type="match status" value="1"/>
</dbReference>
<keyword evidence="7" id="KW-0819">tRNA processing</keyword>
<keyword evidence="6" id="KW-0949">S-adenosyl-L-methionine</keyword>
<dbReference type="GO" id="GO:0043527">
    <property type="term" value="C:tRNA methyltransferase complex"/>
    <property type="evidence" value="ECO:0007669"/>
    <property type="project" value="TreeGrafter"/>
</dbReference>
<dbReference type="GO" id="GO:0008176">
    <property type="term" value="F:tRNA (guanine(46)-N7)-methyltransferase activity"/>
    <property type="evidence" value="ECO:0007669"/>
    <property type="project" value="UniProtKB-EC"/>
</dbReference>
<organism evidence="8 9">
    <name type="scientific">candidate division GN15 bacterium</name>
    <dbReference type="NCBI Taxonomy" id="2072418"/>
    <lineage>
        <taxon>Bacteria</taxon>
        <taxon>candidate division GN15</taxon>
    </lineage>
</organism>
<evidence type="ECO:0000256" key="6">
    <source>
        <dbReference type="ARBA" id="ARBA00022691"/>
    </source>
</evidence>
<accession>A0A855X248</accession>
<sequence>RYRKLIARAEKRGLTNIQLFRGNARIIIPRYFTSPCFERIYVLFPDPWPKPRHAFHRLLSVEFLRQLANLLKSSGDIVLATDWQPYADWVVENVVQVEGLRNTGSPYSEEANLNPSGEQTFFEKLWRSKGREIYFVRIERRH</sequence>
<dbReference type="EMBL" id="PQAP01000105">
    <property type="protein sequence ID" value="PWB71687.1"/>
    <property type="molecule type" value="Genomic_DNA"/>
</dbReference>
<gene>
    <name evidence="8" type="ORF">C3F09_07475</name>
</gene>
<dbReference type="SUPFAM" id="SSF53335">
    <property type="entry name" value="S-adenosyl-L-methionine-dependent methyltransferases"/>
    <property type="match status" value="1"/>
</dbReference>
<dbReference type="EC" id="2.1.1.33" evidence="3"/>
<dbReference type="Proteomes" id="UP000250918">
    <property type="component" value="Unassembled WGS sequence"/>
</dbReference>
<comment type="function">
    <text evidence="2">Catalyzes the formation of N(7)-methylguanine at position 46 (m7G46) in tRNA.</text>
</comment>
<dbReference type="InterPro" id="IPR003358">
    <property type="entry name" value="tRNA_(Gua-N-7)_MeTrfase_Trmb"/>
</dbReference>
<evidence type="ECO:0000256" key="5">
    <source>
        <dbReference type="ARBA" id="ARBA00022679"/>
    </source>
</evidence>
<dbReference type="Pfam" id="PF02390">
    <property type="entry name" value="Methyltransf_4"/>
    <property type="match status" value="1"/>
</dbReference>
<evidence type="ECO:0000256" key="1">
    <source>
        <dbReference type="ARBA" id="ARBA00000142"/>
    </source>
</evidence>
<evidence type="ECO:0000256" key="4">
    <source>
        <dbReference type="ARBA" id="ARBA00022603"/>
    </source>
</evidence>
<dbReference type="AlphaFoldDB" id="A0A855X248"/>
<dbReference type="Gene3D" id="3.40.50.150">
    <property type="entry name" value="Vaccinia Virus protein VP39"/>
    <property type="match status" value="1"/>
</dbReference>
<dbReference type="PANTHER" id="PTHR23417:SF14">
    <property type="entry name" value="PENTACOTRIPEPTIDE-REPEAT REGION OF PRORP DOMAIN-CONTAINING PROTEIN"/>
    <property type="match status" value="1"/>
</dbReference>
<dbReference type="PROSITE" id="PS51625">
    <property type="entry name" value="SAM_MT_TRMB"/>
    <property type="match status" value="1"/>
</dbReference>
<comment type="catalytic activity">
    <reaction evidence="1">
        <text>guanosine(46) in tRNA + S-adenosyl-L-methionine = N(7)-methylguanosine(46) in tRNA + S-adenosyl-L-homocysteine</text>
        <dbReference type="Rhea" id="RHEA:42708"/>
        <dbReference type="Rhea" id="RHEA-COMP:10188"/>
        <dbReference type="Rhea" id="RHEA-COMP:10189"/>
        <dbReference type="ChEBI" id="CHEBI:57856"/>
        <dbReference type="ChEBI" id="CHEBI:59789"/>
        <dbReference type="ChEBI" id="CHEBI:74269"/>
        <dbReference type="ChEBI" id="CHEBI:74480"/>
        <dbReference type="EC" id="2.1.1.33"/>
    </reaction>
</comment>
<feature type="non-terminal residue" evidence="8">
    <location>
        <position position="1"/>
    </location>
</feature>
<evidence type="ECO:0000313" key="8">
    <source>
        <dbReference type="EMBL" id="PWB71687.1"/>
    </source>
</evidence>
<evidence type="ECO:0000313" key="9">
    <source>
        <dbReference type="Proteomes" id="UP000250918"/>
    </source>
</evidence>
<evidence type="ECO:0000256" key="2">
    <source>
        <dbReference type="ARBA" id="ARBA00003015"/>
    </source>
</evidence>
<keyword evidence="4" id="KW-0489">Methyltransferase</keyword>
<evidence type="ECO:0000256" key="3">
    <source>
        <dbReference type="ARBA" id="ARBA00011977"/>
    </source>
</evidence>
<reference evidence="8 9" key="1">
    <citation type="journal article" date="2018" name="ISME J.">
        <title>A methanotrophic archaeon couples anaerobic oxidation of methane to Fe(III) reduction.</title>
        <authorList>
            <person name="Cai C."/>
            <person name="Leu A.O."/>
            <person name="Xie G.J."/>
            <person name="Guo J."/>
            <person name="Feng Y."/>
            <person name="Zhao J.X."/>
            <person name="Tyson G.W."/>
            <person name="Yuan Z."/>
            <person name="Hu S."/>
        </authorList>
    </citation>
    <scope>NUCLEOTIDE SEQUENCE [LARGE SCALE GENOMIC DNA]</scope>
    <source>
        <strain evidence="8">FeB_12</strain>
    </source>
</reference>
<protein>
    <recommendedName>
        <fullName evidence="3">tRNA (guanine(46)-N(7))-methyltransferase</fullName>
        <ecNumber evidence="3">2.1.1.33</ecNumber>
    </recommendedName>
</protein>
<dbReference type="InterPro" id="IPR029063">
    <property type="entry name" value="SAM-dependent_MTases_sf"/>
</dbReference>
<proteinExistence type="predicted"/>
<comment type="caution">
    <text evidence="8">The sequence shown here is derived from an EMBL/GenBank/DDBJ whole genome shotgun (WGS) entry which is preliminary data.</text>
</comment>